<protein>
    <submittedName>
        <fullName evidence="1">Uncharacterized protein</fullName>
    </submittedName>
</protein>
<sequence length="73" mass="8087">MRFIKTLLEVTKQLARLAVLYAELAGRVSALEAGKPAAEPTEPDDAEKKFQKGLESILNYGVKKPEVNDEEVE</sequence>
<accession>A0A8S5PT12</accession>
<organism evidence="1">
    <name type="scientific">Myoviridae sp. ctzS633</name>
    <dbReference type="NCBI Taxonomy" id="2825212"/>
    <lineage>
        <taxon>Viruses</taxon>
        <taxon>Duplodnaviria</taxon>
        <taxon>Heunggongvirae</taxon>
        <taxon>Uroviricota</taxon>
        <taxon>Caudoviricetes</taxon>
    </lineage>
</organism>
<evidence type="ECO:0000313" key="1">
    <source>
        <dbReference type="EMBL" id="DAE10198.1"/>
    </source>
</evidence>
<proteinExistence type="predicted"/>
<dbReference type="EMBL" id="BK015505">
    <property type="protein sequence ID" value="DAE10198.1"/>
    <property type="molecule type" value="Genomic_DNA"/>
</dbReference>
<name>A0A8S5PT12_9CAUD</name>
<reference evidence="1" key="1">
    <citation type="journal article" date="2021" name="Proc. Natl. Acad. Sci. U.S.A.">
        <title>A Catalog of Tens of Thousands of Viruses from Human Metagenomes Reveals Hidden Associations with Chronic Diseases.</title>
        <authorList>
            <person name="Tisza M.J."/>
            <person name="Buck C.B."/>
        </authorList>
    </citation>
    <scope>NUCLEOTIDE SEQUENCE</scope>
    <source>
        <strain evidence="1">CtzS633</strain>
    </source>
</reference>